<dbReference type="InterPro" id="IPR018202">
    <property type="entry name" value="Ser_caboxypep_ser_AS"/>
</dbReference>
<dbReference type="InParanoid" id="D3BCD0"/>
<keyword evidence="6" id="KW-0325">Glycoprotein</keyword>
<dbReference type="STRING" id="670386.D3BCD0"/>
<dbReference type="InterPro" id="IPR029058">
    <property type="entry name" value="AB_hydrolase_fold"/>
</dbReference>
<keyword evidence="5 7" id="KW-0378">Hydrolase</keyword>
<proteinExistence type="inferred from homology"/>
<gene>
    <name evidence="8" type="ORF">PPL_06155</name>
</gene>
<dbReference type="Pfam" id="PF00450">
    <property type="entry name" value="Peptidase_S10"/>
    <property type="match status" value="1"/>
</dbReference>
<dbReference type="Gene3D" id="3.40.50.1820">
    <property type="entry name" value="alpha/beta hydrolase"/>
    <property type="match status" value="1"/>
</dbReference>
<dbReference type="Proteomes" id="UP000001396">
    <property type="component" value="Unassembled WGS sequence"/>
</dbReference>
<dbReference type="RefSeq" id="XP_020433038.1">
    <property type="nucleotide sequence ID" value="XM_020577018.1"/>
</dbReference>
<comment type="caution">
    <text evidence="8">The sequence shown here is derived from an EMBL/GenBank/DDBJ whole genome shotgun (WGS) entry which is preliminary data.</text>
</comment>
<keyword evidence="9" id="KW-1185">Reference proteome</keyword>
<evidence type="ECO:0000313" key="9">
    <source>
        <dbReference type="Proteomes" id="UP000001396"/>
    </source>
</evidence>
<accession>D3BCD0</accession>
<dbReference type="PROSITE" id="PS00131">
    <property type="entry name" value="CARBOXYPEPT_SER_SER"/>
    <property type="match status" value="1"/>
</dbReference>
<dbReference type="SUPFAM" id="SSF53474">
    <property type="entry name" value="alpha/beta-Hydrolases"/>
    <property type="match status" value="1"/>
</dbReference>
<evidence type="ECO:0000256" key="2">
    <source>
        <dbReference type="ARBA" id="ARBA00022645"/>
    </source>
</evidence>
<dbReference type="PRINTS" id="PR00724">
    <property type="entry name" value="CRBOXYPTASEC"/>
</dbReference>
<evidence type="ECO:0000256" key="1">
    <source>
        <dbReference type="ARBA" id="ARBA00009431"/>
    </source>
</evidence>
<evidence type="ECO:0000256" key="4">
    <source>
        <dbReference type="ARBA" id="ARBA00022729"/>
    </source>
</evidence>
<feature type="signal peptide" evidence="7">
    <location>
        <begin position="1"/>
        <end position="18"/>
    </location>
</feature>
<evidence type="ECO:0000256" key="6">
    <source>
        <dbReference type="ARBA" id="ARBA00023180"/>
    </source>
</evidence>
<keyword evidence="3 7" id="KW-0645">Protease</keyword>
<dbReference type="GO" id="GO:0004185">
    <property type="term" value="F:serine-type carboxypeptidase activity"/>
    <property type="evidence" value="ECO:0007669"/>
    <property type="project" value="UniProtKB-UniRule"/>
</dbReference>
<dbReference type="AlphaFoldDB" id="D3BCD0"/>
<dbReference type="PANTHER" id="PTHR11802:SF113">
    <property type="entry name" value="SERINE CARBOXYPEPTIDASE CTSA-4.1"/>
    <property type="match status" value="1"/>
</dbReference>
<dbReference type="GO" id="GO:0006508">
    <property type="term" value="P:proteolysis"/>
    <property type="evidence" value="ECO:0007669"/>
    <property type="project" value="UniProtKB-KW"/>
</dbReference>
<dbReference type="InterPro" id="IPR001563">
    <property type="entry name" value="Peptidase_S10"/>
</dbReference>
<dbReference type="OMA" id="GDWMKPF"/>
<protein>
    <recommendedName>
        <fullName evidence="7">Carboxypeptidase</fullName>
        <ecNumber evidence="7">3.4.16.-</ecNumber>
    </recommendedName>
</protein>
<evidence type="ECO:0000256" key="5">
    <source>
        <dbReference type="ARBA" id="ARBA00022801"/>
    </source>
</evidence>
<dbReference type="FunCoup" id="D3BCD0">
    <property type="interactions" value="19"/>
</dbReference>
<evidence type="ECO:0000313" key="8">
    <source>
        <dbReference type="EMBL" id="EFA80920.1"/>
    </source>
</evidence>
<dbReference type="MEROPS" id="S10.009"/>
<keyword evidence="4 7" id="KW-0732">Signal</keyword>
<keyword evidence="2 7" id="KW-0121">Carboxypeptidase</keyword>
<name>D3BCD0_HETP5</name>
<feature type="chain" id="PRO_5006523406" description="Carboxypeptidase" evidence="7">
    <location>
        <begin position="19"/>
        <end position="405"/>
    </location>
</feature>
<evidence type="ECO:0000256" key="7">
    <source>
        <dbReference type="RuleBase" id="RU361156"/>
    </source>
</evidence>
<dbReference type="PANTHER" id="PTHR11802">
    <property type="entry name" value="SERINE PROTEASE FAMILY S10 SERINE CARBOXYPEPTIDASE"/>
    <property type="match status" value="1"/>
</dbReference>
<comment type="similarity">
    <text evidence="1 7">Belongs to the peptidase S10 family.</text>
</comment>
<organism evidence="8 9">
    <name type="scientific">Heterostelium pallidum (strain ATCC 26659 / Pp 5 / PN500)</name>
    <name type="common">Cellular slime mold</name>
    <name type="synonym">Polysphondylium pallidum</name>
    <dbReference type="NCBI Taxonomy" id="670386"/>
    <lineage>
        <taxon>Eukaryota</taxon>
        <taxon>Amoebozoa</taxon>
        <taxon>Evosea</taxon>
        <taxon>Eumycetozoa</taxon>
        <taxon>Dictyostelia</taxon>
        <taxon>Acytosteliales</taxon>
        <taxon>Acytosteliaceae</taxon>
        <taxon>Heterostelium</taxon>
    </lineage>
</organism>
<reference evidence="8 9" key="1">
    <citation type="journal article" date="2011" name="Genome Res.">
        <title>Phylogeny-wide analysis of social amoeba genomes highlights ancient origins for complex intercellular communication.</title>
        <authorList>
            <person name="Heidel A.J."/>
            <person name="Lawal H.M."/>
            <person name="Felder M."/>
            <person name="Schilde C."/>
            <person name="Helps N.R."/>
            <person name="Tunggal B."/>
            <person name="Rivero F."/>
            <person name="John U."/>
            <person name="Schleicher M."/>
            <person name="Eichinger L."/>
            <person name="Platzer M."/>
            <person name="Noegel A.A."/>
            <person name="Schaap P."/>
            <person name="Gloeckner G."/>
        </authorList>
    </citation>
    <scope>NUCLEOTIDE SEQUENCE [LARGE SCALE GENOMIC DNA]</scope>
    <source>
        <strain evidence="9">ATCC 26659 / Pp 5 / PN500</strain>
    </source>
</reference>
<evidence type="ECO:0000256" key="3">
    <source>
        <dbReference type="ARBA" id="ARBA00022670"/>
    </source>
</evidence>
<dbReference type="GeneID" id="31361638"/>
<dbReference type="EMBL" id="ADBJ01000027">
    <property type="protein sequence ID" value="EFA80920.1"/>
    <property type="molecule type" value="Genomic_DNA"/>
</dbReference>
<sequence length="405" mass="44981">MKLFNIVLLLSIVCLASAGTRHYQKNVGAAKSWSGYYNVNQTTDANLFYWFFESQGNPATDPFIIWLTGGPGCSSELAIFYENGPFHLTDNLQLTPNPYSWNTVANVLYVDSPVGTGFSYVSDPNGYSTDEDEVAENLYRMLSQFMNDNSQFANLPFYIFGESYAGHYVPALAYYMYVKNQDPFSTHFNLKGIAVGNAMVDPLVQYGSLGPFAFAHGLIGPLALKETEGLYASCVDAINSGSYNDSNTICNEIMNVIQEYAGPFNPYDVRLTCPPSLPLCYNFTLATEYLSLPSVRQQLGVPANASWQLCSSTVYADIINDWWNTEVEHIPVLLQAGIKTLVYNGNMGWICNYLGSQAWVSQLDWPNNQQWNNAPRKIVMNGQDIGGYTQSYGGLTLMSVNNAVF</sequence>
<dbReference type="EC" id="3.4.16.-" evidence="7"/>